<dbReference type="EMBL" id="FOCT01000017">
    <property type="protein sequence ID" value="SEO32851.1"/>
    <property type="molecule type" value="Genomic_DNA"/>
</dbReference>
<name>A0A1H8NTB3_9PROT</name>
<dbReference type="Proteomes" id="UP000183898">
    <property type="component" value="Unassembled WGS sequence"/>
</dbReference>
<sequence length="45" mass="5004">MQTEDLRLLSGLKVLIGDDEPGALDTTKRMLSFYQAQGHCLPQRG</sequence>
<gene>
    <name evidence="1" type="ORF">SAMN05216404_11771</name>
</gene>
<protein>
    <submittedName>
        <fullName evidence="1">Uncharacterized protein</fullName>
    </submittedName>
</protein>
<accession>A0A1H8NTB3</accession>
<proteinExistence type="predicted"/>
<organism evidence="1 2">
    <name type="scientific">Nitrosospira multiformis</name>
    <dbReference type="NCBI Taxonomy" id="1231"/>
    <lineage>
        <taxon>Bacteria</taxon>
        <taxon>Pseudomonadati</taxon>
        <taxon>Pseudomonadota</taxon>
        <taxon>Betaproteobacteria</taxon>
        <taxon>Nitrosomonadales</taxon>
        <taxon>Nitrosomonadaceae</taxon>
        <taxon>Nitrosospira</taxon>
    </lineage>
</organism>
<evidence type="ECO:0000313" key="1">
    <source>
        <dbReference type="EMBL" id="SEO32851.1"/>
    </source>
</evidence>
<reference evidence="1 2" key="1">
    <citation type="submission" date="2016-10" db="EMBL/GenBank/DDBJ databases">
        <authorList>
            <person name="de Groot N.N."/>
        </authorList>
    </citation>
    <scope>NUCLEOTIDE SEQUENCE [LARGE SCALE GENOMIC DNA]</scope>
    <source>
        <strain evidence="1 2">Nl18</strain>
    </source>
</reference>
<dbReference type="RefSeq" id="WP_175463289.1">
    <property type="nucleotide sequence ID" value="NZ_FOCT01000017.1"/>
</dbReference>
<dbReference type="AlphaFoldDB" id="A0A1H8NTB3"/>
<evidence type="ECO:0000313" key="2">
    <source>
        <dbReference type="Proteomes" id="UP000183898"/>
    </source>
</evidence>